<evidence type="ECO:0000313" key="4">
    <source>
        <dbReference type="Proteomes" id="UP000604117"/>
    </source>
</evidence>
<dbReference type="RefSeq" id="WP_203710514.1">
    <property type="nucleotide sequence ID" value="NZ_BONE01000003.1"/>
</dbReference>
<name>A0ABQ4CI94_9ACTN</name>
<dbReference type="Pfam" id="PF18062">
    <property type="entry name" value="RE_AspBHI_N"/>
    <property type="match status" value="1"/>
</dbReference>
<dbReference type="InterPro" id="IPR007560">
    <property type="entry name" value="Restrct_endonuc_IV_Mrr"/>
</dbReference>
<evidence type="ECO:0000259" key="1">
    <source>
        <dbReference type="Pfam" id="PF04471"/>
    </source>
</evidence>
<reference evidence="3 4" key="1">
    <citation type="submission" date="2021-01" db="EMBL/GenBank/DDBJ databases">
        <title>Whole genome shotgun sequence of Asanoa siamensis NBRC 107932.</title>
        <authorList>
            <person name="Komaki H."/>
            <person name="Tamura T."/>
        </authorList>
    </citation>
    <scope>NUCLEOTIDE SEQUENCE [LARGE SCALE GENOMIC DNA]</scope>
    <source>
        <strain evidence="3 4">NBRC 107932</strain>
    </source>
</reference>
<keyword evidence="3" id="KW-0255">Endonuclease</keyword>
<dbReference type="Pfam" id="PF04471">
    <property type="entry name" value="Mrr_cat"/>
    <property type="match status" value="1"/>
</dbReference>
<dbReference type="Gene3D" id="2.30.280.20">
    <property type="match status" value="1"/>
</dbReference>
<dbReference type="EMBL" id="BONE01000003">
    <property type="protein sequence ID" value="GIF71013.1"/>
    <property type="molecule type" value="Genomic_DNA"/>
</dbReference>
<proteinExistence type="predicted"/>
<protein>
    <submittedName>
        <fullName evidence="3">Restriction endonuclease</fullName>
    </submittedName>
</protein>
<evidence type="ECO:0000313" key="3">
    <source>
        <dbReference type="EMBL" id="GIF71013.1"/>
    </source>
</evidence>
<dbReference type="SUPFAM" id="SSF52980">
    <property type="entry name" value="Restriction endonuclease-like"/>
    <property type="match status" value="1"/>
</dbReference>
<organism evidence="3 4">
    <name type="scientific">Asanoa siamensis</name>
    <dbReference type="NCBI Taxonomy" id="926357"/>
    <lineage>
        <taxon>Bacteria</taxon>
        <taxon>Bacillati</taxon>
        <taxon>Actinomycetota</taxon>
        <taxon>Actinomycetes</taxon>
        <taxon>Micromonosporales</taxon>
        <taxon>Micromonosporaceae</taxon>
        <taxon>Asanoa</taxon>
    </lineage>
</organism>
<dbReference type="InterPro" id="IPR011335">
    <property type="entry name" value="Restrct_endonuc-II-like"/>
</dbReference>
<feature type="domain" description="Restriction endonuclease type IV Mrr" evidence="1">
    <location>
        <begin position="257"/>
        <end position="374"/>
    </location>
</feature>
<accession>A0ABQ4CI94</accession>
<dbReference type="Proteomes" id="UP000604117">
    <property type="component" value="Unassembled WGS sequence"/>
</dbReference>
<gene>
    <name evidence="3" type="ORF">Asi02nite_05310</name>
</gene>
<dbReference type="InterPro" id="IPR011856">
    <property type="entry name" value="tRNA_endonuc-like_dom_sf"/>
</dbReference>
<feature type="domain" description="Restriction endonuclease AspBHI N-terminal" evidence="2">
    <location>
        <begin position="32"/>
        <end position="217"/>
    </location>
</feature>
<comment type="caution">
    <text evidence="3">The sequence shown here is derived from an EMBL/GenBank/DDBJ whole genome shotgun (WGS) entry which is preliminary data.</text>
</comment>
<dbReference type="Gene3D" id="3.40.1350.10">
    <property type="match status" value="1"/>
</dbReference>
<keyword evidence="3" id="KW-0540">Nuclease</keyword>
<dbReference type="GO" id="GO:0004519">
    <property type="term" value="F:endonuclease activity"/>
    <property type="evidence" value="ECO:0007669"/>
    <property type="project" value="UniProtKB-KW"/>
</dbReference>
<evidence type="ECO:0000259" key="2">
    <source>
        <dbReference type="Pfam" id="PF18062"/>
    </source>
</evidence>
<keyword evidence="4" id="KW-1185">Reference proteome</keyword>
<keyword evidence="3" id="KW-0378">Hydrolase</keyword>
<dbReference type="InterPro" id="IPR041409">
    <property type="entry name" value="RE_AspBHI_N"/>
</dbReference>
<sequence>MDDPELYVPFDALSDADLMVDAIYRGGSAGSVADDPLGRLLPVGNQGGFRYKGSVLDKTVRLAVLYTSGFEPDWPDELDEQTGVFTYYGDNRRPGQELHVTRRRGNMLLRDVFAACHASAADRAKVPPILLFAKAGSGGRDVRFRGLLAPGAATLTANDDLQAIWRSTAGKRFQNYQARFTVLDQAVIRRSWLDEVLRGSPLGEACPKPWREWVNGRSYHPLVAPSTKVVRTRDEQLPSDGPGQRMLETIHRFFAPNPHGFERCAVELWRMMSPATGAVDVTRASRDGGRDAVGVYHLGPAADRIAIDFALEAKCYARTNSVGVTDISRLISRLRHRNFGVFVTTSYFHHQAYGEIRADQHPIALICGGDIVDILRRHGHGTPEAVHTWLSTNFADDKGEAQAAIRSANRGRP</sequence>